<organism evidence="3">
    <name type="scientific">Candidatus Fermentithermobacillus carboniphilus</name>
    <dbReference type="NCBI Taxonomy" id="3085328"/>
    <lineage>
        <taxon>Bacteria</taxon>
        <taxon>Bacillati</taxon>
        <taxon>Bacillota</taxon>
        <taxon>Candidatus Fermentithermobacillia</taxon>
        <taxon>Candidatus Fermentithermobacillales</taxon>
        <taxon>Candidatus Fermentithermobacillaceae</taxon>
        <taxon>Candidatus Fermentithermobacillus</taxon>
    </lineage>
</organism>
<dbReference type="Gene3D" id="3.60.110.10">
    <property type="entry name" value="Carbon-nitrogen hydrolase"/>
    <property type="match status" value="1"/>
</dbReference>
<dbReference type="KEGG" id="fcz:IMF26_04470"/>
<dbReference type="PROSITE" id="PS50878">
    <property type="entry name" value="RT_POL"/>
    <property type="match status" value="1"/>
</dbReference>
<dbReference type="GO" id="GO:0003964">
    <property type="term" value="F:RNA-directed DNA polymerase activity"/>
    <property type="evidence" value="ECO:0007669"/>
    <property type="project" value="UniProtKB-KW"/>
</dbReference>
<reference evidence="3" key="2">
    <citation type="journal article" date="2023" name="Biology">
        <title>Prokaryotic Life Associated with Coal-Fire Gas Vents Revealed by Metagenomics.</title>
        <authorList>
            <person name="Kadnikov V.V."/>
            <person name="Mardanov A.V."/>
            <person name="Beletsky A.V."/>
            <person name="Karnachuk O.V."/>
            <person name="Ravin N.V."/>
        </authorList>
    </citation>
    <scope>NUCLEOTIDE SEQUENCE</scope>
    <source>
        <strain evidence="3">Bu02</strain>
    </source>
</reference>
<dbReference type="InterPro" id="IPR000477">
    <property type="entry name" value="RT_dom"/>
</dbReference>
<feature type="region of interest" description="Disordered" evidence="1">
    <location>
        <begin position="1410"/>
        <end position="1437"/>
    </location>
</feature>
<keyword evidence="3" id="KW-0695">RNA-directed DNA polymerase</keyword>
<protein>
    <submittedName>
        <fullName evidence="3">RNA-directed DNA polymerase</fullName>
    </submittedName>
</protein>
<evidence type="ECO:0000259" key="2">
    <source>
        <dbReference type="PROSITE" id="PS50878"/>
    </source>
</evidence>
<evidence type="ECO:0000256" key="1">
    <source>
        <dbReference type="SAM" id="MobiDB-lite"/>
    </source>
</evidence>
<feature type="domain" description="Reverse transcriptase" evidence="2">
    <location>
        <begin position="1"/>
        <end position="339"/>
    </location>
</feature>
<dbReference type="CDD" id="cd01646">
    <property type="entry name" value="RT_Bac_retron_I"/>
    <property type="match status" value="1"/>
</dbReference>
<accession>A0AAT9LHK9</accession>
<dbReference type="InterPro" id="IPR036526">
    <property type="entry name" value="C-N_Hydrolase_sf"/>
</dbReference>
<keyword evidence="3" id="KW-0548">Nucleotidyltransferase</keyword>
<sequence>MLQWIVNRSVLGNGTSLGIDELNTEDPDLLPYYDFLNGNSGGFDLVWARLDLRMAYPSVDRTELAKTLTALVQNEVKLQAVETPSHKSEDLTFSRWGRPGFPSLYADSKGFKSWIEPARPFLHEHPWHYLAGDSRFLEEQRKGEELRQRLAELLAELVNQVQYAPWENPAGWVDSTWSVEPCTRQCPNYCKCKKEVGNEDRYWVGHHGTLPVGCEDILIDNDRCAGLPTGLAISGLLLNVALTPVDETMCCLIEDVQKQGRHLFYLRFVDDMVLLAQNPSDLQMALDTLRYSLARYCGNRLKLNELKAKPPGVRSYLSSNCGKDQLVDHGNQRDLGNFLKSSDYLTRENVELFTTSVVREISGLADETLEEMAGAPGIERLEQLMELAALDIDDFEVGDDARLSFAVNKIARASWPKGHVVCDDRILSPEAYVQRILLIAETALRKHPWRFRLWKAIMVIALRASRPFYDKDYGKEWLFKSIIPLIRWPLQKGNEMNHEVFSQRYSLQSWEDMHEDRSFPGPHENCSQEDCKKCPNSYKLYHSRKHRCMERTSFHRSQFWREWATCVRALRHIAENEDATSSFGTWLAYFTPESARTALSWFSKIDEFAREIYLRGEWDSNEEQRFFWWWEAEALVHAALSAGRLTADQIMKLGAPRPGLLRNPEHVGIDYLVEVLGKGLSDRSRKRLEATLKTIMLPKRCNSEKDAPTETVSAELCSTVEDPTEKTKKYPGIWGAIYSLDTTSRTWSRERSSWSKLIPPPGDPELAQFGNMGLWEDFHEILLTYESCIFDKPEFVPTCSELWKRFILFQAYASIRRLLMAHGVRVNWIMFSNWFKTELEKYQIQSGRRVLETTLYKAVYSVSDCSDPFPLPAQVPAVPMNPKLACSLIKAINDTVSVPRASFISPSTVVLPDSEFRRFVDIRKSVLVRGNKRIFTSVPNEWEKPGLVPLEPTHPAPHPLFIFPALFFARPRGENECNHTPGLECFSIKWQKAATLLWMLDGGEHVLDNLLAFVPYQPPLVERDDLRSRFVLPENVWMFIEKALGSNRPEWPNIKDSLEFGEFDSQITPITIDSSGNWTLSPGSDQKGQNNTKLLDELRIRLVQPTATPRWSCWLPSKTRQFFSFGHDSVGKISEEMAHRLLEARNENRLISREAEKQSSHRDMVIMFPEWFAAPNHVPHLKQFCRETGIAVLCGLLPRELPRAVPAIKKVRARGLRCLVNEAVLILPDFQPFSQENRLELPTKVYEFRVRKCCPNVSEISLLMALEQRLQDTHWMFVGGNGWYVFEYPGWGAFTITICSDVLTTGKWRRLAGRIQHLFIPAWNKDIDLFDQVTWTRGYELYANAICANHGVYGGSVVWSPKHGYEKEVFRVHGGNKGIAIVVTVPVRSLVEAKDNQYCDSVREETHKWLGLADPKSKDPGTKGGRFKTPAPRIEEE</sequence>
<dbReference type="SUPFAM" id="SSF56317">
    <property type="entry name" value="Carbon-nitrogen hydrolase"/>
    <property type="match status" value="1"/>
</dbReference>
<name>A0AAT9LHK9_9FIRM</name>
<dbReference type="EMBL" id="CP062796">
    <property type="protein sequence ID" value="QUL99315.1"/>
    <property type="molecule type" value="Genomic_DNA"/>
</dbReference>
<keyword evidence="3" id="KW-0808">Transferase</keyword>
<gene>
    <name evidence="3" type="ORF">IMF26_04470</name>
</gene>
<evidence type="ECO:0000313" key="3">
    <source>
        <dbReference type="EMBL" id="QUL99315.1"/>
    </source>
</evidence>
<proteinExistence type="predicted"/>
<reference evidence="3" key="1">
    <citation type="submission" date="2020-10" db="EMBL/GenBank/DDBJ databases">
        <authorList>
            <person name="Kadnikov V."/>
            <person name="Beletsky A.V."/>
            <person name="Mardanov A.V."/>
            <person name="Karnachuk O.V."/>
            <person name="Ravin N.V."/>
        </authorList>
    </citation>
    <scope>NUCLEOTIDE SEQUENCE</scope>
    <source>
        <strain evidence="3">Bu02</strain>
    </source>
</reference>